<dbReference type="EMBL" id="BLQM01000301">
    <property type="protein sequence ID" value="GMH81498.1"/>
    <property type="molecule type" value="Genomic_DNA"/>
</dbReference>
<dbReference type="InterPro" id="IPR027417">
    <property type="entry name" value="P-loop_NTPase"/>
</dbReference>
<dbReference type="Proteomes" id="UP001162640">
    <property type="component" value="Unassembled WGS sequence"/>
</dbReference>
<dbReference type="GO" id="GO:0005525">
    <property type="term" value="F:GTP binding"/>
    <property type="evidence" value="ECO:0007669"/>
    <property type="project" value="UniProtKB-KW"/>
</dbReference>
<keyword evidence="2" id="KW-0547">Nucleotide-binding</keyword>
<evidence type="ECO:0000256" key="4">
    <source>
        <dbReference type="ARBA" id="ARBA00023134"/>
    </source>
</evidence>
<evidence type="ECO:0000313" key="7">
    <source>
        <dbReference type="EMBL" id="GMH81498.1"/>
    </source>
</evidence>
<keyword evidence="4" id="KW-0342">GTP-binding</keyword>
<name>A0A9W7EJP3_9STRA</name>
<reference evidence="8" key="1">
    <citation type="journal article" date="2023" name="Commun. Biol.">
        <title>Genome analysis of Parmales, the sister group of diatoms, reveals the evolutionary specialization of diatoms from phago-mixotrophs to photoautotrophs.</title>
        <authorList>
            <person name="Ban H."/>
            <person name="Sato S."/>
            <person name="Yoshikawa S."/>
            <person name="Yamada K."/>
            <person name="Nakamura Y."/>
            <person name="Ichinomiya M."/>
            <person name="Sato N."/>
            <person name="Blanc-Mathieu R."/>
            <person name="Endo H."/>
            <person name="Kuwata A."/>
            <person name="Ogata H."/>
        </authorList>
    </citation>
    <scope>NUCLEOTIDE SEQUENCE [LARGE SCALE GENOMIC DNA]</scope>
</reference>
<feature type="domain" description="EngB-type G" evidence="6">
    <location>
        <begin position="119"/>
        <end position="229"/>
    </location>
</feature>
<proteinExistence type="predicted"/>
<dbReference type="InterPro" id="IPR006073">
    <property type="entry name" value="GTP-bd"/>
</dbReference>
<sequence>MHRSFIITSSRICALHRLTSPRPLSSSTPSNLPEVDQPLYSWLSKLHLGIPPRKQHTKSKSVRRPSNKKGAFIPSEKQKYIKPPTSSPLSSPLSSPTPPPFLHTSTRKITRTQKQPPGTLPEIALIGRSNVGKSSLLNALLYSNSLYNPGEKEVMKNTRLKNKTPFGHKLPPGVKAIISDKPGETKNLNYYTLKDGDKSLRVVDCPGFGFNVGGLELEEDVREYLESGR</sequence>
<feature type="compositionally biased region" description="Basic residues" evidence="5">
    <location>
        <begin position="53"/>
        <end position="67"/>
    </location>
</feature>
<keyword evidence="3" id="KW-0460">Magnesium</keyword>
<comment type="caution">
    <text evidence="7">The sequence shown here is derived from an EMBL/GenBank/DDBJ whole genome shotgun (WGS) entry which is preliminary data.</text>
</comment>
<feature type="compositionally biased region" description="Low complexity" evidence="5">
    <location>
        <begin position="83"/>
        <end position="94"/>
    </location>
</feature>
<evidence type="ECO:0000259" key="6">
    <source>
        <dbReference type="PROSITE" id="PS51706"/>
    </source>
</evidence>
<evidence type="ECO:0000256" key="3">
    <source>
        <dbReference type="ARBA" id="ARBA00022842"/>
    </source>
</evidence>
<keyword evidence="1" id="KW-0479">Metal-binding</keyword>
<organism evidence="7 8">
    <name type="scientific">Triparma laevis f. inornata</name>
    <dbReference type="NCBI Taxonomy" id="1714386"/>
    <lineage>
        <taxon>Eukaryota</taxon>
        <taxon>Sar</taxon>
        <taxon>Stramenopiles</taxon>
        <taxon>Ochrophyta</taxon>
        <taxon>Bolidophyceae</taxon>
        <taxon>Parmales</taxon>
        <taxon>Triparmaceae</taxon>
        <taxon>Triparma</taxon>
    </lineage>
</organism>
<dbReference type="InterPro" id="IPR030393">
    <property type="entry name" value="G_ENGB_dom"/>
</dbReference>
<protein>
    <recommendedName>
        <fullName evidence="6">EngB-type G domain-containing protein</fullName>
    </recommendedName>
</protein>
<evidence type="ECO:0000256" key="1">
    <source>
        <dbReference type="ARBA" id="ARBA00022723"/>
    </source>
</evidence>
<dbReference type="PROSITE" id="PS51706">
    <property type="entry name" value="G_ENGB"/>
    <property type="match status" value="1"/>
</dbReference>
<dbReference type="SUPFAM" id="SSF52540">
    <property type="entry name" value="P-loop containing nucleoside triphosphate hydrolases"/>
    <property type="match status" value="1"/>
</dbReference>
<accession>A0A9W7EJP3</accession>
<dbReference type="Pfam" id="PF01926">
    <property type="entry name" value="MMR_HSR1"/>
    <property type="match status" value="1"/>
</dbReference>
<dbReference type="PANTHER" id="PTHR11649">
    <property type="entry name" value="MSS1/TRME-RELATED GTP-BINDING PROTEIN"/>
    <property type="match status" value="1"/>
</dbReference>
<dbReference type="Gene3D" id="3.40.50.300">
    <property type="entry name" value="P-loop containing nucleotide triphosphate hydrolases"/>
    <property type="match status" value="1"/>
</dbReference>
<gene>
    <name evidence="7" type="ORF">TL16_g08947</name>
</gene>
<dbReference type="AlphaFoldDB" id="A0A9W7EJP3"/>
<evidence type="ECO:0000256" key="5">
    <source>
        <dbReference type="SAM" id="MobiDB-lite"/>
    </source>
</evidence>
<dbReference type="GO" id="GO:0046872">
    <property type="term" value="F:metal ion binding"/>
    <property type="evidence" value="ECO:0007669"/>
    <property type="project" value="UniProtKB-KW"/>
</dbReference>
<dbReference type="PANTHER" id="PTHR11649:SF13">
    <property type="entry name" value="ENGB-TYPE G DOMAIN-CONTAINING PROTEIN"/>
    <property type="match status" value="1"/>
</dbReference>
<evidence type="ECO:0000313" key="8">
    <source>
        <dbReference type="Proteomes" id="UP001162640"/>
    </source>
</evidence>
<feature type="region of interest" description="Disordered" evidence="5">
    <location>
        <begin position="51"/>
        <end position="120"/>
    </location>
</feature>
<evidence type="ECO:0000256" key="2">
    <source>
        <dbReference type="ARBA" id="ARBA00022741"/>
    </source>
</evidence>